<feature type="region of interest" description="Disordered" evidence="2">
    <location>
        <begin position="657"/>
        <end position="679"/>
    </location>
</feature>
<dbReference type="eggNOG" id="KOG3841">
    <property type="taxonomic scope" value="Eukaryota"/>
</dbReference>
<dbReference type="HOGENOM" id="CLU_299774_0_0_1"/>
<feature type="region of interest" description="Disordered" evidence="2">
    <location>
        <begin position="947"/>
        <end position="972"/>
    </location>
</feature>
<dbReference type="GeneID" id="18249840"/>
<dbReference type="RefSeq" id="XP_006687017.1">
    <property type="nucleotide sequence ID" value="XM_006686954.1"/>
</dbReference>
<protein>
    <recommendedName>
        <fullName evidence="3">TEA domain-containing protein</fullName>
    </recommendedName>
</protein>
<sequence length="1036" mass="114041">MSPNPTIGASEVPLTPRTAGAQQRTSPSGGQNGNSNTNNIGSGYQRNLTPSYNFGFGFSPSFQFNSPRNLLSGLSPHRFFQASNNLTKATVGAKRDEKNVFNTSTPSRTSSKFLDSLSSANNTKNDSGEDSSTNSHDTEESAIWSVNEAESQNLTSLTISYDQTPIKVANKENENTHQRNFSGDFLTPNKLFLHRQDHSVATKKRRLSVEASPNTSIASRLETIASPPRSSKIFNRRRSSSNSSLSSKNSEDKVWNDALDDILISSYMKFKAFKKNTTSESYFVKNVSQNKVLSRMLLNKSGVLRTPKQIASRLFKITKSTNEARPGTHYLSSQNDLSHSHNILDESPLLNDGLDEIIRTPLEDLIESTSSHIDSVSSAEINAQIDKELDLIFSPNELSASPMLLLKSNRVEITDFQISYNSNRASGTHHFIKSNSGCNRTVELSTNSLLNRLKVSADESELSTKLCPKLVTQYESNDLLVFQAMNHLNLNMVSKNKFDTLDSVVLNANPLDLHNGSISSFMNLLVNGIESDESPLNWSCYTRIFSGSKLLFTSNDSIVGYSNGGNKFEATIPFLKHFWTGFLSLLINGNDDKDILKKLSILQIIHSNREDSKIEMCLIHKFDKLSRLGNSSFQLLKYSGKKEDLNDLAEEDEMFEETQVDHYSQSNDETNSAEDDNETVLVESSPVKAPEFHHRDLKIDIMAAKHSMAMGPASAPIYNPRLVQQMNNGIVKQESINMYPFTQHSQSTNDIPKYIPQPGYGSQMNGNNKAPLPYSTSTPDALSPYSNSFDGSRPMSFGSIQTSSNMATSTSYKGFPIGDQSHFQAPLPPSSVPGHQQIGQAQLRPESQRGSGASQGESQSHMNMSFMASGRQQLMVNVGSGYVPFGSLSQELQERYMGVQKQFELQQQQQIQQALLQQIQMNNLAGTNLQPHQGIAMNTGNIPLSAPASQTSFADPASKSYNTGQKKHSKPIKFGPMLEYDPSKDNAAAAAAAEAASAALAKAKARGESRPGVSVLNIPRDTPVYIYKPPKRKGPS</sequence>
<dbReference type="GO" id="GO:0003700">
    <property type="term" value="F:DNA-binding transcription factor activity"/>
    <property type="evidence" value="ECO:0007669"/>
    <property type="project" value="InterPro"/>
</dbReference>
<dbReference type="InterPro" id="IPR000818">
    <property type="entry name" value="TEA/ATTS_dom"/>
</dbReference>
<comment type="similarity">
    <text evidence="1">Belongs to the TEC1 family.</text>
</comment>
<dbReference type="InterPro" id="IPR038096">
    <property type="entry name" value="TEA/ATTS_sf"/>
</dbReference>
<feature type="compositionally biased region" description="Polar residues" evidence="2">
    <location>
        <begin position="100"/>
        <end position="135"/>
    </location>
</feature>
<evidence type="ECO:0000259" key="3">
    <source>
        <dbReference type="Pfam" id="PF01285"/>
    </source>
</evidence>
<dbReference type="OrthoDB" id="10006572at2759"/>
<feature type="region of interest" description="Disordered" evidence="2">
    <location>
        <begin position="811"/>
        <end position="860"/>
    </location>
</feature>
<accession>G3B5H1</accession>
<evidence type="ECO:0000256" key="1">
    <source>
        <dbReference type="ARBA" id="ARBA00008421"/>
    </source>
</evidence>
<feature type="region of interest" description="Disordered" evidence="2">
    <location>
        <begin position="228"/>
        <end position="250"/>
    </location>
</feature>
<evidence type="ECO:0000313" key="5">
    <source>
        <dbReference type="Proteomes" id="UP000000707"/>
    </source>
</evidence>
<keyword evidence="5" id="KW-1185">Reference proteome</keyword>
<feature type="domain" description="TEA" evidence="3">
    <location>
        <begin position="252"/>
        <end position="314"/>
    </location>
</feature>
<proteinExistence type="inferred from homology"/>
<reference evidence="4 5" key="1">
    <citation type="journal article" date="2011" name="Proc. Natl. Acad. Sci. U.S.A.">
        <title>Comparative genomics of xylose-fermenting fungi for enhanced biofuel production.</title>
        <authorList>
            <person name="Wohlbach D.J."/>
            <person name="Kuo A."/>
            <person name="Sato T.K."/>
            <person name="Potts K.M."/>
            <person name="Salamov A.A."/>
            <person name="LaButti K.M."/>
            <person name="Sun H."/>
            <person name="Clum A."/>
            <person name="Pangilinan J.L."/>
            <person name="Lindquist E.A."/>
            <person name="Lucas S."/>
            <person name="Lapidus A."/>
            <person name="Jin M."/>
            <person name="Gunawan C."/>
            <person name="Balan V."/>
            <person name="Dale B.E."/>
            <person name="Jeffries T.W."/>
            <person name="Zinkel R."/>
            <person name="Barry K.W."/>
            <person name="Grigoriev I.V."/>
            <person name="Gasch A.P."/>
        </authorList>
    </citation>
    <scope>NUCLEOTIDE SEQUENCE [LARGE SCALE GENOMIC DNA]</scope>
    <source>
        <strain evidence="5">ATCC 10573 / BCRC 21748 / CBS 615 / JCM 9827 / NBRC 10315 / NRRL Y-1498 / VKM Y-70</strain>
    </source>
</reference>
<dbReference type="KEGG" id="cten:18249840"/>
<feature type="region of interest" description="Disordered" evidence="2">
    <location>
        <begin position="97"/>
        <end position="141"/>
    </location>
</feature>
<feature type="region of interest" description="Disordered" evidence="2">
    <location>
        <begin position="1"/>
        <end position="44"/>
    </location>
</feature>
<evidence type="ECO:0000256" key="2">
    <source>
        <dbReference type="SAM" id="MobiDB-lite"/>
    </source>
</evidence>
<dbReference type="Proteomes" id="UP000000707">
    <property type="component" value="Unassembled WGS sequence"/>
</dbReference>
<evidence type="ECO:0000313" key="4">
    <source>
        <dbReference type="EMBL" id="EGV63224.1"/>
    </source>
</evidence>
<feature type="compositionally biased region" description="Polar residues" evidence="2">
    <location>
        <begin position="661"/>
        <end position="670"/>
    </location>
</feature>
<gene>
    <name evidence="4" type="ORF">CANTEDRAFT_135056</name>
</gene>
<dbReference type="Gene3D" id="6.10.20.40">
    <property type="entry name" value="TEA/ATTS domain"/>
    <property type="match status" value="1"/>
</dbReference>
<dbReference type="Pfam" id="PF01285">
    <property type="entry name" value="TEA"/>
    <property type="match status" value="1"/>
</dbReference>
<dbReference type="EMBL" id="GL996524">
    <property type="protein sequence ID" value="EGV63224.1"/>
    <property type="molecule type" value="Genomic_DNA"/>
</dbReference>
<feature type="compositionally biased region" description="Polar residues" evidence="2">
    <location>
        <begin position="947"/>
        <end position="964"/>
    </location>
</feature>
<dbReference type="AlphaFoldDB" id="G3B5H1"/>
<feature type="compositionally biased region" description="Low complexity" evidence="2">
    <location>
        <begin position="26"/>
        <end position="43"/>
    </location>
</feature>
<feature type="compositionally biased region" description="Polar residues" evidence="2">
    <location>
        <begin position="848"/>
        <end position="860"/>
    </location>
</feature>
<name>G3B5H1_CANTC</name>
<organism evidence="5">
    <name type="scientific">Candida tenuis (strain ATCC 10573 / BCRC 21748 / CBS 615 / JCM 9827 / NBRC 10315 / NRRL Y-1498 / VKM Y-70)</name>
    <name type="common">Yeast</name>
    <name type="synonym">Yamadazyma tenuis</name>
    <dbReference type="NCBI Taxonomy" id="590646"/>
    <lineage>
        <taxon>Eukaryota</taxon>
        <taxon>Fungi</taxon>
        <taxon>Dikarya</taxon>
        <taxon>Ascomycota</taxon>
        <taxon>Saccharomycotina</taxon>
        <taxon>Pichiomycetes</taxon>
        <taxon>Debaryomycetaceae</taxon>
        <taxon>Yamadazyma</taxon>
    </lineage>
</organism>
<feature type="region of interest" description="Disordered" evidence="2">
    <location>
        <begin position="1004"/>
        <end position="1036"/>
    </location>
</feature>